<dbReference type="Proteomes" id="UP000593567">
    <property type="component" value="Unassembled WGS sequence"/>
</dbReference>
<gene>
    <name evidence="1" type="ORF">EB796_023737</name>
</gene>
<evidence type="ECO:0000313" key="1">
    <source>
        <dbReference type="EMBL" id="KAF6017977.1"/>
    </source>
</evidence>
<evidence type="ECO:0000313" key="2">
    <source>
        <dbReference type="Proteomes" id="UP000593567"/>
    </source>
</evidence>
<accession>A0A7J7IWP9</accession>
<name>A0A7J7IWP9_BUGNE</name>
<sequence length="80" mass="9279">MQYQRLLLEIPKQVANSFNIMANPGPKQCKHYEDGLDTCSPTKYKKIETFHTNDNCFYKKGTSNFRYVLANAQLPCILMD</sequence>
<comment type="caution">
    <text evidence="1">The sequence shown here is derived from an EMBL/GenBank/DDBJ whole genome shotgun (WGS) entry which is preliminary data.</text>
</comment>
<proteinExistence type="predicted"/>
<dbReference type="AlphaFoldDB" id="A0A7J7IWP9"/>
<dbReference type="EMBL" id="VXIV02003349">
    <property type="protein sequence ID" value="KAF6017977.1"/>
    <property type="molecule type" value="Genomic_DNA"/>
</dbReference>
<keyword evidence="2" id="KW-1185">Reference proteome</keyword>
<protein>
    <submittedName>
        <fullName evidence="1">Uncharacterized protein</fullName>
    </submittedName>
</protein>
<reference evidence="1" key="1">
    <citation type="submission" date="2020-06" db="EMBL/GenBank/DDBJ databases">
        <title>Draft genome of Bugula neritina, a colonial animal packing powerful symbionts and potential medicines.</title>
        <authorList>
            <person name="Rayko M."/>
        </authorList>
    </citation>
    <scope>NUCLEOTIDE SEQUENCE [LARGE SCALE GENOMIC DNA]</scope>
    <source>
        <strain evidence="1">Kwan_BN1</strain>
    </source>
</reference>
<organism evidence="1 2">
    <name type="scientific">Bugula neritina</name>
    <name type="common">Brown bryozoan</name>
    <name type="synonym">Sertularia neritina</name>
    <dbReference type="NCBI Taxonomy" id="10212"/>
    <lineage>
        <taxon>Eukaryota</taxon>
        <taxon>Metazoa</taxon>
        <taxon>Spiralia</taxon>
        <taxon>Lophotrochozoa</taxon>
        <taxon>Bryozoa</taxon>
        <taxon>Gymnolaemata</taxon>
        <taxon>Cheilostomatida</taxon>
        <taxon>Flustrina</taxon>
        <taxon>Buguloidea</taxon>
        <taxon>Bugulidae</taxon>
        <taxon>Bugula</taxon>
    </lineage>
</organism>